<sequence length="275" mass="30971">MEPQTTTFPNKAGLKIFTRTWLPQGDARGVVVIVHGLNSHSGYYQWVADQFTDQNYAVYALDLQGRGQSEGERFYVESIYDYINDIDTLVDSAKADYPGLPVFMLGHSAGGVLSCIYTLEHQEKLTGLICESFAYQVPAPDFALTILKGLSHIAPHLHTIKLKNEDFSRDTAVVDFMNNDPLIANESQPTKTMEQLVLADERLKKEFPKITIPVFIIHGTKDNATKYSGSQFFYDTAGSSDKTLKLYEGHYHDLLNDVDKEIVITDIKDWVIKHS</sequence>
<accession>A0ABT7CLY1</accession>
<dbReference type="PANTHER" id="PTHR11614">
    <property type="entry name" value="PHOSPHOLIPASE-RELATED"/>
    <property type="match status" value="1"/>
</dbReference>
<dbReference type="Pfam" id="PF12146">
    <property type="entry name" value="Hydrolase_4"/>
    <property type="match status" value="1"/>
</dbReference>
<organism evidence="2 3">
    <name type="scientific">Xanthocytophaga flava</name>
    <dbReference type="NCBI Taxonomy" id="3048013"/>
    <lineage>
        <taxon>Bacteria</taxon>
        <taxon>Pseudomonadati</taxon>
        <taxon>Bacteroidota</taxon>
        <taxon>Cytophagia</taxon>
        <taxon>Cytophagales</taxon>
        <taxon>Rhodocytophagaceae</taxon>
        <taxon>Xanthocytophaga</taxon>
    </lineage>
</organism>
<proteinExistence type="predicted"/>
<dbReference type="InterPro" id="IPR029058">
    <property type="entry name" value="AB_hydrolase_fold"/>
</dbReference>
<dbReference type="EMBL" id="JASJOT010000011">
    <property type="protein sequence ID" value="MDJ1494753.1"/>
    <property type="molecule type" value="Genomic_DNA"/>
</dbReference>
<dbReference type="GO" id="GO:0016787">
    <property type="term" value="F:hydrolase activity"/>
    <property type="evidence" value="ECO:0007669"/>
    <property type="project" value="UniProtKB-KW"/>
</dbReference>
<reference evidence="2 3" key="1">
    <citation type="submission" date="2023-05" db="EMBL/GenBank/DDBJ databases">
        <authorList>
            <person name="Zhang X."/>
        </authorList>
    </citation>
    <scope>NUCLEOTIDE SEQUENCE [LARGE SCALE GENOMIC DNA]</scope>
    <source>
        <strain evidence="2 3">DM2B3-1</strain>
    </source>
</reference>
<gene>
    <name evidence="2" type="ORF">QNI19_17575</name>
</gene>
<keyword evidence="2" id="KW-0378">Hydrolase</keyword>
<evidence type="ECO:0000313" key="3">
    <source>
        <dbReference type="Proteomes" id="UP001228581"/>
    </source>
</evidence>
<feature type="domain" description="Serine aminopeptidase S33" evidence="1">
    <location>
        <begin position="26"/>
        <end position="259"/>
    </location>
</feature>
<evidence type="ECO:0000313" key="2">
    <source>
        <dbReference type="EMBL" id="MDJ1494753.1"/>
    </source>
</evidence>
<evidence type="ECO:0000259" key="1">
    <source>
        <dbReference type="Pfam" id="PF12146"/>
    </source>
</evidence>
<keyword evidence="3" id="KW-1185">Reference proteome</keyword>
<dbReference type="Proteomes" id="UP001228581">
    <property type="component" value="Unassembled WGS sequence"/>
</dbReference>
<name>A0ABT7CLY1_9BACT</name>
<dbReference type="InterPro" id="IPR051044">
    <property type="entry name" value="MAG_DAG_Lipase"/>
</dbReference>
<dbReference type="InterPro" id="IPR022742">
    <property type="entry name" value="Hydrolase_4"/>
</dbReference>
<dbReference type="RefSeq" id="WP_313998165.1">
    <property type="nucleotide sequence ID" value="NZ_JASJOT010000011.1"/>
</dbReference>
<protein>
    <submittedName>
        <fullName evidence="2">Alpha/beta hydrolase</fullName>
    </submittedName>
</protein>
<dbReference type="SUPFAM" id="SSF53474">
    <property type="entry name" value="alpha/beta-Hydrolases"/>
    <property type="match status" value="1"/>
</dbReference>
<comment type="caution">
    <text evidence="2">The sequence shown here is derived from an EMBL/GenBank/DDBJ whole genome shotgun (WGS) entry which is preliminary data.</text>
</comment>
<dbReference type="Gene3D" id="3.40.50.1820">
    <property type="entry name" value="alpha/beta hydrolase"/>
    <property type="match status" value="1"/>
</dbReference>